<proteinExistence type="predicted"/>
<dbReference type="EMBL" id="CP032229">
    <property type="protein sequence ID" value="QBJ93582.1"/>
    <property type="molecule type" value="Genomic_DNA"/>
</dbReference>
<gene>
    <name evidence="3" type="ORF">D0Z67_27110</name>
</gene>
<sequence>MGDRVEVQVAKSIAGHPGRVAVTDSSREVTYAELGAAAETVRHLLAGAGVRPGELVGMRMPRGWRVYAAVLGIWQHGCGYVPVDPSYPRERQEFVLADAGARLVVESGPGEGFVLTESPATDRPAVRAPDGTAYVIHTSGSTGRPKGVVVSHASLAAFLEGFVSSFAFGADEVWAQSTSPCFDVSLAESWAPLVTGARLLAVPERALREPRRLAGLLAEEGATVLSQVPTVFRYLLDAAERTGASFPRLRRVLLAGEPVEPAAVSRWMDLGLSPDATYHNLYGPTEGTVYATWQELTPPVLARRDTAGTPIGHALPHVDVELRAEGRPVADGESGEIWLSGGIAEGYLGRPELTGRAFVRAADGRTWYRTGDLAVREADGTLRCLGRADRQVKVRGMRVEPGEIESRLLACREVAEGAVVVVPSPRGEPMLVACFVPREGAGDDLAKSLSAQMTTFLPSHMVPARFVALQGLPLTLSGKLDRSRLEELARAGRTGSARPLP</sequence>
<feature type="domain" description="AMP-dependent synthetase/ligase" evidence="1">
    <location>
        <begin position="11"/>
        <end position="348"/>
    </location>
</feature>
<dbReference type="KEGG" id="sseo:D0Z67_27110"/>
<dbReference type="InterPro" id="IPR025110">
    <property type="entry name" value="AMP-bd_C"/>
</dbReference>
<dbReference type="STRING" id="73044.GCA_000725795_05197"/>
<evidence type="ECO:0000313" key="4">
    <source>
        <dbReference type="Proteomes" id="UP000292547"/>
    </source>
</evidence>
<dbReference type="GeneID" id="300102576"/>
<dbReference type="RefSeq" id="WP_078873628.1">
    <property type="nucleotide sequence ID" value="NZ_CP032229.1"/>
</dbReference>
<dbReference type="InterPro" id="IPR042099">
    <property type="entry name" value="ANL_N_sf"/>
</dbReference>
<dbReference type="InterPro" id="IPR020845">
    <property type="entry name" value="AMP-binding_CS"/>
</dbReference>
<dbReference type="PANTHER" id="PTHR45527:SF1">
    <property type="entry name" value="FATTY ACID SYNTHASE"/>
    <property type="match status" value="1"/>
</dbReference>
<dbReference type="Pfam" id="PF00501">
    <property type="entry name" value="AMP-binding"/>
    <property type="match status" value="1"/>
</dbReference>
<dbReference type="PANTHER" id="PTHR45527">
    <property type="entry name" value="NONRIBOSOMAL PEPTIDE SYNTHETASE"/>
    <property type="match status" value="1"/>
</dbReference>
<dbReference type="SUPFAM" id="SSF56801">
    <property type="entry name" value="Acetyl-CoA synthetase-like"/>
    <property type="match status" value="1"/>
</dbReference>
<dbReference type="GO" id="GO:0043041">
    <property type="term" value="P:amino acid activation for nonribosomal peptide biosynthetic process"/>
    <property type="evidence" value="ECO:0007669"/>
    <property type="project" value="TreeGrafter"/>
</dbReference>
<dbReference type="InterPro" id="IPR010071">
    <property type="entry name" value="AA_adenyl_dom"/>
</dbReference>
<dbReference type="NCBIfam" id="TIGR01733">
    <property type="entry name" value="AA-adenyl-dom"/>
    <property type="match status" value="1"/>
</dbReference>
<protein>
    <submittedName>
        <fullName evidence="3">Amino acid adenylation domain-containing protein</fullName>
    </submittedName>
</protein>
<keyword evidence="4" id="KW-1185">Reference proteome</keyword>
<dbReference type="OrthoDB" id="2472181at2"/>
<dbReference type="CDD" id="cd05930">
    <property type="entry name" value="A_NRPS"/>
    <property type="match status" value="1"/>
</dbReference>
<name>A0A4P6U2Y2_STRSO</name>
<accession>A0A4P6U2Y2</accession>
<dbReference type="GO" id="GO:0044550">
    <property type="term" value="P:secondary metabolite biosynthetic process"/>
    <property type="evidence" value="ECO:0007669"/>
    <property type="project" value="TreeGrafter"/>
</dbReference>
<reference evidence="3 4" key="1">
    <citation type="submission" date="2018-08" db="EMBL/GenBank/DDBJ databases">
        <title>The complete genome sequence of Streptomyces seoulensis, a pioneer strain for nickel superoxide dismutase discovery.</title>
        <authorList>
            <person name="Shin J."/>
            <person name="Lee J.-S."/>
            <person name="Lee E.-J."/>
            <person name="Youn H.-D."/>
        </authorList>
    </citation>
    <scope>NUCLEOTIDE SEQUENCE [LARGE SCALE GENOMIC DNA]</scope>
    <source>
        <strain evidence="3 4">KCTC 9819</strain>
    </source>
</reference>
<dbReference type="GO" id="GO:0031177">
    <property type="term" value="F:phosphopantetheine binding"/>
    <property type="evidence" value="ECO:0007669"/>
    <property type="project" value="TreeGrafter"/>
</dbReference>
<dbReference type="Gene3D" id="3.30.300.30">
    <property type="match status" value="1"/>
</dbReference>
<dbReference type="Pfam" id="PF13193">
    <property type="entry name" value="AMP-binding_C"/>
    <property type="match status" value="1"/>
</dbReference>
<dbReference type="Gene3D" id="3.40.50.12780">
    <property type="entry name" value="N-terminal domain of ligase-like"/>
    <property type="match status" value="1"/>
</dbReference>
<evidence type="ECO:0000313" key="3">
    <source>
        <dbReference type="EMBL" id="QBJ93582.1"/>
    </source>
</evidence>
<dbReference type="Proteomes" id="UP000292547">
    <property type="component" value="Chromosome"/>
</dbReference>
<dbReference type="InterPro" id="IPR045851">
    <property type="entry name" value="AMP-bd_C_sf"/>
</dbReference>
<evidence type="ECO:0000259" key="2">
    <source>
        <dbReference type="Pfam" id="PF13193"/>
    </source>
</evidence>
<dbReference type="PROSITE" id="PS00455">
    <property type="entry name" value="AMP_BINDING"/>
    <property type="match status" value="1"/>
</dbReference>
<dbReference type="AlphaFoldDB" id="A0A4P6U2Y2"/>
<dbReference type="InterPro" id="IPR000873">
    <property type="entry name" value="AMP-dep_synth/lig_dom"/>
</dbReference>
<dbReference type="GO" id="GO:0005737">
    <property type="term" value="C:cytoplasm"/>
    <property type="evidence" value="ECO:0007669"/>
    <property type="project" value="TreeGrafter"/>
</dbReference>
<organism evidence="3 4">
    <name type="scientific">Streptomyces seoulensis</name>
    <dbReference type="NCBI Taxonomy" id="73044"/>
    <lineage>
        <taxon>Bacteria</taxon>
        <taxon>Bacillati</taxon>
        <taxon>Actinomycetota</taxon>
        <taxon>Actinomycetes</taxon>
        <taxon>Kitasatosporales</taxon>
        <taxon>Streptomycetaceae</taxon>
        <taxon>Streptomyces</taxon>
    </lineage>
</organism>
<evidence type="ECO:0000259" key="1">
    <source>
        <dbReference type="Pfam" id="PF00501"/>
    </source>
</evidence>
<feature type="domain" description="AMP-binding enzyme C-terminal" evidence="2">
    <location>
        <begin position="403"/>
        <end position="479"/>
    </location>
</feature>